<evidence type="ECO:0000313" key="3">
    <source>
        <dbReference type="Proteomes" id="UP001227543"/>
    </source>
</evidence>
<dbReference type="Proteomes" id="UP001227543">
    <property type="component" value="Unassembled WGS sequence"/>
</dbReference>
<name>A0ABQ9RB76_9PEZI</name>
<dbReference type="GeneID" id="85407191"/>
<protein>
    <submittedName>
        <fullName evidence="2">Uncharacterized protein</fullName>
    </submittedName>
</protein>
<proteinExistence type="predicted"/>
<dbReference type="RefSeq" id="XP_060382455.1">
    <property type="nucleotide sequence ID" value="XM_060522953.1"/>
</dbReference>
<feature type="region of interest" description="Disordered" evidence="1">
    <location>
        <begin position="45"/>
        <end position="75"/>
    </location>
</feature>
<gene>
    <name evidence="2" type="ORF">CTAM01_06928</name>
</gene>
<organism evidence="2 3">
    <name type="scientific">Colletotrichum tamarilloi</name>
    <dbReference type="NCBI Taxonomy" id="1209934"/>
    <lineage>
        <taxon>Eukaryota</taxon>
        <taxon>Fungi</taxon>
        <taxon>Dikarya</taxon>
        <taxon>Ascomycota</taxon>
        <taxon>Pezizomycotina</taxon>
        <taxon>Sordariomycetes</taxon>
        <taxon>Hypocreomycetidae</taxon>
        <taxon>Glomerellales</taxon>
        <taxon>Glomerellaceae</taxon>
        <taxon>Colletotrichum</taxon>
        <taxon>Colletotrichum acutatum species complex</taxon>
    </lineage>
</organism>
<keyword evidence="3" id="KW-1185">Reference proteome</keyword>
<reference evidence="2 3" key="1">
    <citation type="submission" date="2016-10" db="EMBL/GenBank/DDBJ databases">
        <title>The genome sequence of Colletotrichum fioriniae PJ7.</title>
        <authorList>
            <person name="Baroncelli R."/>
        </authorList>
    </citation>
    <scope>NUCLEOTIDE SEQUENCE [LARGE SCALE GENOMIC DNA]</scope>
    <source>
        <strain evidence="2 3">Tom-12</strain>
    </source>
</reference>
<evidence type="ECO:0000256" key="1">
    <source>
        <dbReference type="SAM" id="MobiDB-lite"/>
    </source>
</evidence>
<accession>A0ABQ9RB76</accession>
<evidence type="ECO:0000313" key="2">
    <source>
        <dbReference type="EMBL" id="KAK1499734.1"/>
    </source>
</evidence>
<sequence length="75" mass="8313">MAARPRSEELQKMVYLNLGPITSDHIETAADRFAANPVKVARPKKATSCPCSRPNLDRTFSTKNNRDTFAGKPHS</sequence>
<dbReference type="EMBL" id="MLFU01000020">
    <property type="protein sequence ID" value="KAK1499734.1"/>
    <property type="molecule type" value="Genomic_DNA"/>
</dbReference>
<comment type="caution">
    <text evidence="2">The sequence shown here is derived from an EMBL/GenBank/DDBJ whole genome shotgun (WGS) entry which is preliminary data.</text>
</comment>